<gene>
    <name evidence="5" type="ORF">RC083_08330</name>
</gene>
<proteinExistence type="predicted"/>
<comment type="catalytic activity">
    <reaction evidence="2">
        <text>2 GTP = 3',3'-c-di-GMP + 2 diphosphate</text>
        <dbReference type="Rhea" id="RHEA:24898"/>
        <dbReference type="ChEBI" id="CHEBI:33019"/>
        <dbReference type="ChEBI" id="CHEBI:37565"/>
        <dbReference type="ChEBI" id="CHEBI:58805"/>
        <dbReference type="EC" id="2.7.7.65"/>
    </reaction>
</comment>
<reference evidence="5 6" key="1">
    <citation type="submission" date="2023-08" db="EMBL/GenBank/DDBJ databases">
        <title>Pseudoalteromonas haloplanktis LL1 genome.</title>
        <authorList>
            <person name="Wu S."/>
        </authorList>
    </citation>
    <scope>NUCLEOTIDE SEQUENCE [LARGE SCALE GENOMIC DNA]</scope>
    <source>
        <strain evidence="5 6">LL1</strain>
    </source>
</reference>
<dbReference type="InterPro" id="IPR000160">
    <property type="entry name" value="GGDEF_dom"/>
</dbReference>
<keyword evidence="6" id="KW-1185">Reference proteome</keyword>
<dbReference type="Gene3D" id="3.30.70.270">
    <property type="match status" value="1"/>
</dbReference>
<dbReference type="NCBIfam" id="TIGR00254">
    <property type="entry name" value="GGDEF"/>
    <property type="match status" value="1"/>
</dbReference>
<dbReference type="PANTHER" id="PTHR45138:SF9">
    <property type="entry name" value="DIGUANYLATE CYCLASE DGCM-RELATED"/>
    <property type="match status" value="1"/>
</dbReference>
<protein>
    <recommendedName>
        <fullName evidence="1">diguanylate cyclase</fullName>
        <ecNumber evidence="1">2.7.7.65</ecNumber>
    </recommendedName>
</protein>
<dbReference type="GO" id="GO:0052621">
    <property type="term" value="F:diguanylate cyclase activity"/>
    <property type="evidence" value="ECO:0007669"/>
    <property type="project" value="UniProtKB-EC"/>
</dbReference>
<dbReference type="SMART" id="SM00267">
    <property type="entry name" value="GGDEF"/>
    <property type="match status" value="1"/>
</dbReference>
<feature type="transmembrane region" description="Helical" evidence="3">
    <location>
        <begin position="6"/>
        <end position="23"/>
    </location>
</feature>
<feature type="domain" description="GGDEF" evidence="4">
    <location>
        <begin position="159"/>
        <end position="282"/>
    </location>
</feature>
<feature type="transmembrane region" description="Helical" evidence="3">
    <location>
        <begin position="84"/>
        <end position="107"/>
    </location>
</feature>
<evidence type="ECO:0000256" key="2">
    <source>
        <dbReference type="ARBA" id="ARBA00034247"/>
    </source>
</evidence>
<keyword evidence="3" id="KW-1133">Transmembrane helix</keyword>
<keyword evidence="3" id="KW-0812">Transmembrane</keyword>
<dbReference type="Proteomes" id="UP001226574">
    <property type="component" value="Unassembled WGS sequence"/>
</dbReference>
<dbReference type="RefSeq" id="WP_016706906.1">
    <property type="nucleotide sequence ID" value="NZ_JAVIFY010000005.1"/>
</dbReference>
<keyword evidence="5" id="KW-0548">Nucleotidyltransferase</keyword>
<accession>A0ABU1BAQ6</accession>
<evidence type="ECO:0000256" key="1">
    <source>
        <dbReference type="ARBA" id="ARBA00012528"/>
    </source>
</evidence>
<dbReference type="EC" id="2.7.7.65" evidence="1"/>
<evidence type="ECO:0000259" key="4">
    <source>
        <dbReference type="PROSITE" id="PS50887"/>
    </source>
</evidence>
<dbReference type="PROSITE" id="PS50887">
    <property type="entry name" value="GGDEF"/>
    <property type="match status" value="1"/>
</dbReference>
<keyword evidence="3" id="KW-0472">Membrane</keyword>
<dbReference type="EMBL" id="JAVIFY010000005">
    <property type="protein sequence ID" value="MDQ9091593.1"/>
    <property type="molecule type" value="Genomic_DNA"/>
</dbReference>
<dbReference type="Pfam" id="PF00990">
    <property type="entry name" value="GGDEF"/>
    <property type="match status" value="1"/>
</dbReference>
<evidence type="ECO:0000313" key="5">
    <source>
        <dbReference type="EMBL" id="MDQ9091593.1"/>
    </source>
</evidence>
<keyword evidence="5" id="KW-0808">Transferase</keyword>
<dbReference type="InterPro" id="IPR029787">
    <property type="entry name" value="Nucleotide_cyclase"/>
</dbReference>
<dbReference type="CDD" id="cd01949">
    <property type="entry name" value="GGDEF"/>
    <property type="match status" value="1"/>
</dbReference>
<dbReference type="InterPro" id="IPR050469">
    <property type="entry name" value="Diguanylate_Cyclase"/>
</dbReference>
<evidence type="ECO:0000313" key="6">
    <source>
        <dbReference type="Proteomes" id="UP001226574"/>
    </source>
</evidence>
<feature type="transmembrane region" description="Helical" evidence="3">
    <location>
        <begin position="58"/>
        <end position="77"/>
    </location>
</feature>
<comment type="caution">
    <text evidence="5">The sequence shown here is derived from an EMBL/GenBank/DDBJ whole genome shotgun (WGS) entry which is preliminary data.</text>
</comment>
<dbReference type="SUPFAM" id="SSF55073">
    <property type="entry name" value="Nucleotide cyclase"/>
    <property type="match status" value="1"/>
</dbReference>
<evidence type="ECO:0000256" key="3">
    <source>
        <dbReference type="SAM" id="Phobius"/>
    </source>
</evidence>
<sequence>MKHPYWLVIIWLIVLICSMWLLNVEQPQFDTIEELFWAAISVSLTLQVYSYLSNKLLIYAWVLYCSGLLLDLLDDIIDTQLFPLLIFDTTLKNSGFLLTCTALLLLIKEKRTTISSLNDEIQTRQALQEQLEYDASHDKLTGLGNRRACFARFEQLQQQYQRIFYFDLDNFKYANDHYGHRQGDLILLDFAVRLSEQFDAQNCFRLGGDEFVAFCNEDTPDIQHLRQQLTSMIKTYQVGVSIGFADLNSDSHPDQILHMADQKMYRDKKCKSMRNTSRTPPP</sequence>
<dbReference type="InterPro" id="IPR043128">
    <property type="entry name" value="Rev_trsase/Diguanyl_cyclase"/>
</dbReference>
<dbReference type="PANTHER" id="PTHR45138">
    <property type="entry name" value="REGULATORY COMPONENTS OF SENSORY TRANSDUCTION SYSTEM"/>
    <property type="match status" value="1"/>
</dbReference>
<organism evidence="5 6">
    <name type="scientific">Pseudoalteromonas haloplanktis</name>
    <name type="common">Alteromonas haloplanktis</name>
    <dbReference type="NCBI Taxonomy" id="228"/>
    <lineage>
        <taxon>Bacteria</taxon>
        <taxon>Pseudomonadati</taxon>
        <taxon>Pseudomonadota</taxon>
        <taxon>Gammaproteobacteria</taxon>
        <taxon>Alteromonadales</taxon>
        <taxon>Pseudoalteromonadaceae</taxon>
        <taxon>Pseudoalteromonas</taxon>
    </lineage>
</organism>
<name>A0ABU1BAQ6_PSEHA</name>